<protein>
    <submittedName>
        <fullName evidence="2">Putative DNA polymerase</fullName>
    </submittedName>
</protein>
<organism evidence="2">
    <name type="scientific">viral metagenome</name>
    <dbReference type="NCBI Taxonomy" id="1070528"/>
    <lineage>
        <taxon>unclassified sequences</taxon>
        <taxon>metagenomes</taxon>
        <taxon>organismal metagenomes</taxon>
    </lineage>
</organism>
<dbReference type="EMBL" id="MT141563">
    <property type="protein sequence ID" value="QJA66939.1"/>
    <property type="molecule type" value="Genomic_DNA"/>
</dbReference>
<sequence length="237" mass="27095">MREMVESLYKSSFLSEKKVLIIDEVHELSPKAKSELLKPLENENLKDKVLYIACTTEFSALPNMFVERFLDFRVSPINEKESLDLIDSICEKEKLYIEKSLKALLIEKGEGIPRRLLTGLAKIREVKTEEEASYLLNINAIEEDADILDLFKLILNKASWNSIKKCLSDLLKTKKPDTIRIGLMNILSGRIMSNYFSITNEGQNSIYMYNILRNSSGFPEKANLISAILHISLKMKG</sequence>
<dbReference type="SUPFAM" id="SSF52540">
    <property type="entry name" value="P-loop containing nucleoside triphosphate hydrolases"/>
    <property type="match status" value="1"/>
</dbReference>
<evidence type="ECO:0000259" key="1">
    <source>
        <dbReference type="Pfam" id="PF00004"/>
    </source>
</evidence>
<feature type="domain" description="ATPase AAA-type core" evidence="1">
    <location>
        <begin position="4"/>
        <end position="69"/>
    </location>
</feature>
<dbReference type="GO" id="GO:0016887">
    <property type="term" value="F:ATP hydrolysis activity"/>
    <property type="evidence" value="ECO:0007669"/>
    <property type="project" value="InterPro"/>
</dbReference>
<dbReference type="GO" id="GO:0005524">
    <property type="term" value="F:ATP binding"/>
    <property type="evidence" value="ECO:0007669"/>
    <property type="project" value="InterPro"/>
</dbReference>
<dbReference type="Gene3D" id="3.40.50.300">
    <property type="entry name" value="P-loop containing nucleotide triphosphate hydrolases"/>
    <property type="match status" value="1"/>
</dbReference>
<dbReference type="Pfam" id="PF00004">
    <property type="entry name" value="AAA"/>
    <property type="match status" value="1"/>
</dbReference>
<reference evidence="2" key="1">
    <citation type="submission" date="2020-03" db="EMBL/GenBank/DDBJ databases">
        <title>The deep terrestrial virosphere.</title>
        <authorList>
            <person name="Holmfeldt K."/>
            <person name="Nilsson E."/>
            <person name="Simone D."/>
            <person name="Lopez-Fernandez M."/>
            <person name="Wu X."/>
            <person name="de Brujin I."/>
            <person name="Lundin D."/>
            <person name="Andersson A."/>
            <person name="Bertilsson S."/>
            <person name="Dopson M."/>
        </authorList>
    </citation>
    <scope>NUCLEOTIDE SEQUENCE</scope>
    <source>
        <strain evidence="3">MM415B00319</strain>
        <strain evidence="2">TM448A00246</strain>
        <strain evidence="4">TM448B00406</strain>
    </source>
</reference>
<name>A0A6H1ZE69_9ZZZZ</name>
<evidence type="ECO:0000313" key="4">
    <source>
        <dbReference type="EMBL" id="QJH95430.1"/>
    </source>
</evidence>
<proteinExistence type="predicted"/>
<dbReference type="InterPro" id="IPR003959">
    <property type="entry name" value="ATPase_AAA_core"/>
</dbReference>
<dbReference type="GO" id="GO:0006261">
    <property type="term" value="P:DNA-templated DNA replication"/>
    <property type="evidence" value="ECO:0007669"/>
    <property type="project" value="TreeGrafter"/>
</dbReference>
<dbReference type="PANTHER" id="PTHR11669">
    <property type="entry name" value="REPLICATION FACTOR C / DNA POLYMERASE III GAMMA-TAU SUBUNIT"/>
    <property type="match status" value="1"/>
</dbReference>
<accession>A0A6H1ZE69</accession>
<dbReference type="PANTHER" id="PTHR11669:SF0">
    <property type="entry name" value="PROTEIN STICHEL-LIKE 2"/>
    <property type="match status" value="1"/>
</dbReference>
<dbReference type="InterPro" id="IPR027417">
    <property type="entry name" value="P-loop_NTPase"/>
</dbReference>
<dbReference type="EMBL" id="MT143992">
    <property type="protein sequence ID" value="QJA45555.1"/>
    <property type="molecule type" value="Genomic_DNA"/>
</dbReference>
<dbReference type="EMBL" id="MT144619">
    <property type="protein sequence ID" value="QJH95430.1"/>
    <property type="molecule type" value="Genomic_DNA"/>
</dbReference>
<evidence type="ECO:0000313" key="3">
    <source>
        <dbReference type="EMBL" id="QJA66939.1"/>
    </source>
</evidence>
<evidence type="ECO:0000313" key="2">
    <source>
        <dbReference type="EMBL" id="QJA45555.1"/>
    </source>
</evidence>
<dbReference type="InterPro" id="IPR050238">
    <property type="entry name" value="DNA_Rep/Repair_Clamp_Loader"/>
</dbReference>
<dbReference type="AlphaFoldDB" id="A0A6H1ZE69"/>
<gene>
    <name evidence="3" type="ORF">MM415B00319_0069</name>
    <name evidence="2" type="ORF">TM448A00246_0046</name>
    <name evidence="4" type="ORF">TM448B00406_0046</name>
</gene>